<reference evidence="2" key="1">
    <citation type="journal article" date="2024" name="Proc. Natl. Acad. Sci. U.S.A.">
        <title>Extraordinary preservation of gene collinearity over three hundred million years revealed in homosporous lycophytes.</title>
        <authorList>
            <person name="Li C."/>
            <person name="Wickell D."/>
            <person name="Kuo L.Y."/>
            <person name="Chen X."/>
            <person name="Nie B."/>
            <person name="Liao X."/>
            <person name="Peng D."/>
            <person name="Ji J."/>
            <person name="Jenkins J."/>
            <person name="Williams M."/>
            <person name="Shu S."/>
            <person name="Plott C."/>
            <person name="Barry K."/>
            <person name="Rajasekar S."/>
            <person name="Grimwood J."/>
            <person name="Han X."/>
            <person name="Sun S."/>
            <person name="Hou Z."/>
            <person name="He W."/>
            <person name="Dai G."/>
            <person name="Sun C."/>
            <person name="Schmutz J."/>
            <person name="Leebens-Mack J.H."/>
            <person name="Li F.W."/>
            <person name="Wang L."/>
        </authorList>
    </citation>
    <scope>NUCLEOTIDE SEQUENCE [LARGE SCALE GENOMIC DNA]</scope>
    <source>
        <strain evidence="2">cv. PW_Plant_1</strain>
    </source>
</reference>
<organism evidence="1 2">
    <name type="scientific">Diphasiastrum complanatum</name>
    <name type="common">Issler's clubmoss</name>
    <name type="synonym">Lycopodium complanatum</name>
    <dbReference type="NCBI Taxonomy" id="34168"/>
    <lineage>
        <taxon>Eukaryota</taxon>
        <taxon>Viridiplantae</taxon>
        <taxon>Streptophyta</taxon>
        <taxon>Embryophyta</taxon>
        <taxon>Tracheophyta</taxon>
        <taxon>Lycopodiopsida</taxon>
        <taxon>Lycopodiales</taxon>
        <taxon>Lycopodiaceae</taxon>
        <taxon>Lycopodioideae</taxon>
        <taxon>Diphasiastrum</taxon>
    </lineage>
</organism>
<name>A0ACC2ANT8_DIPCM</name>
<protein>
    <submittedName>
        <fullName evidence="1">Uncharacterized protein</fullName>
    </submittedName>
</protein>
<comment type="caution">
    <text evidence="1">The sequence shown here is derived from an EMBL/GenBank/DDBJ whole genome shotgun (WGS) entry which is preliminary data.</text>
</comment>
<proteinExistence type="predicted"/>
<evidence type="ECO:0000313" key="1">
    <source>
        <dbReference type="EMBL" id="KAJ7519191.1"/>
    </source>
</evidence>
<accession>A0ACC2ANT8</accession>
<keyword evidence="2" id="KW-1185">Reference proteome</keyword>
<dbReference type="Proteomes" id="UP001162992">
    <property type="component" value="Chromosome 20"/>
</dbReference>
<evidence type="ECO:0000313" key="2">
    <source>
        <dbReference type="Proteomes" id="UP001162992"/>
    </source>
</evidence>
<dbReference type="EMBL" id="CM055111">
    <property type="protein sequence ID" value="KAJ7519191.1"/>
    <property type="molecule type" value="Genomic_DNA"/>
</dbReference>
<sequence length="219" mass="24430">MKLSRLEATPTLRYCTASAAIPPAPGNQARKIFVDFAVYKGKSAMKMRPSKPLFKLLDNGGAAILKEGTVFMEIAPATSQRIYDWNKKQIFALSVTELGTLINLAPDGGCEFFHDPNMGKSDAGMIRKVFKVEPMTDRSGYFFNLNVSNKVDQFEGRLGVPISKSEFAVMRSTINYIIPHLLGWHVFVDPLKLDDTMLSEDSSFSNPNFVRDAIPEWAK</sequence>
<gene>
    <name evidence="1" type="ORF">O6H91_20G027300</name>
</gene>